<feature type="domain" description="F-box" evidence="1">
    <location>
        <begin position="50"/>
        <end position="98"/>
    </location>
</feature>
<gene>
    <name evidence="2" type="ORF">G2W53_042661</name>
</gene>
<dbReference type="PANTHER" id="PTHR34049:SF1">
    <property type="entry name" value="F-BOX PROTEIN SKIP27"/>
    <property type="match status" value="1"/>
</dbReference>
<evidence type="ECO:0000259" key="1">
    <source>
        <dbReference type="PROSITE" id="PS50181"/>
    </source>
</evidence>
<dbReference type="PROSITE" id="PS50181">
    <property type="entry name" value="FBOX"/>
    <property type="match status" value="1"/>
</dbReference>
<dbReference type="Proteomes" id="UP000634136">
    <property type="component" value="Unassembled WGS sequence"/>
</dbReference>
<dbReference type="EMBL" id="JAAIUW010000013">
    <property type="protein sequence ID" value="KAF7803550.1"/>
    <property type="molecule type" value="Genomic_DNA"/>
</dbReference>
<dbReference type="InterPro" id="IPR001810">
    <property type="entry name" value="F-box_dom"/>
</dbReference>
<dbReference type="CDD" id="cd09917">
    <property type="entry name" value="F-box_SF"/>
    <property type="match status" value="1"/>
</dbReference>
<sequence>MALGFAGYTRSLSRKRIAISNNVEVSPLDSNSTTPLKRMRSGILTVNSERSRLEALPEDILIRVLCGVDHEDLKQLYHVSKTIKEAALIAKQWHFEYSTPKKKTPAFRTPIEMEEANEFPEIEVEAPNAPMRKSKSRLSGRKLADISVALFASTDEE</sequence>
<organism evidence="2 3">
    <name type="scientific">Senna tora</name>
    <dbReference type="NCBI Taxonomy" id="362788"/>
    <lineage>
        <taxon>Eukaryota</taxon>
        <taxon>Viridiplantae</taxon>
        <taxon>Streptophyta</taxon>
        <taxon>Embryophyta</taxon>
        <taxon>Tracheophyta</taxon>
        <taxon>Spermatophyta</taxon>
        <taxon>Magnoliopsida</taxon>
        <taxon>eudicotyledons</taxon>
        <taxon>Gunneridae</taxon>
        <taxon>Pentapetalae</taxon>
        <taxon>rosids</taxon>
        <taxon>fabids</taxon>
        <taxon>Fabales</taxon>
        <taxon>Fabaceae</taxon>
        <taxon>Caesalpinioideae</taxon>
        <taxon>Cassia clade</taxon>
        <taxon>Senna</taxon>
    </lineage>
</organism>
<dbReference type="PANTHER" id="PTHR34049">
    <property type="entry name" value="F-BOX PROTEIN SKIP27"/>
    <property type="match status" value="1"/>
</dbReference>
<proteinExistence type="predicted"/>
<evidence type="ECO:0000313" key="3">
    <source>
        <dbReference type="Proteomes" id="UP000634136"/>
    </source>
</evidence>
<reference evidence="2" key="1">
    <citation type="submission" date="2020-09" db="EMBL/GenBank/DDBJ databases">
        <title>Genome-Enabled Discovery of Anthraquinone Biosynthesis in Senna tora.</title>
        <authorList>
            <person name="Kang S.-H."/>
            <person name="Pandey R.P."/>
            <person name="Lee C.-M."/>
            <person name="Sim J.-S."/>
            <person name="Jeong J.-T."/>
            <person name="Choi B.-S."/>
            <person name="Jung M."/>
            <person name="Ginzburg D."/>
            <person name="Zhao K."/>
            <person name="Won S.Y."/>
            <person name="Oh T.-J."/>
            <person name="Yu Y."/>
            <person name="Kim N.-H."/>
            <person name="Lee O.R."/>
            <person name="Lee T.-H."/>
            <person name="Bashyal P."/>
            <person name="Kim T.-S."/>
            <person name="Lee W.-H."/>
            <person name="Kawkins C."/>
            <person name="Kim C.-K."/>
            <person name="Kim J.S."/>
            <person name="Ahn B.O."/>
            <person name="Rhee S.Y."/>
            <person name="Sohng J.K."/>
        </authorList>
    </citation>
    <scope>NUCLEOTIDE SEQUENCE</scope>
    <source>
        <tissue evidence="2">Leaf</tissue>
    </source>
</reference>
<dbReference type="InterPro" id="IPR045286">
    <property type="entry name" value="FBS1-like"/>
</dbReference>
<evidence type="ECO:0000313" key="2">
    <source>
        <dbReference type="EMBL" id="KAF7803550.1"/>
    </source>
</evidence>
<keyword evidence="3" id="KW-1185">Reference proteome</keyword>
<dbReference type="AlphaFoldDB" id="A0A834SJ86"/>
<dbReference type="InterPro" id="IPR036047">
    <property type="entry name" value="F-box-like_dom_sf"/>
</dbReference>
<dbReference type="OrthoDB" id="786450at2759"/>
<protein>
    <submittedName>
        <fullName evidence="2">F-box protein</fullName>
    </submittedName>
</protein>
<comment type="caution">
    <text evidence="2">The sequence shown here is derived from an EMBL/GenBank/DDBJ whole genome shotgun (WGS) entry which is preliminary data.</text>
</comment>
<accession>A0A834SJ86</accession>
<name>A0A834SJ86_9FABA</name>
<dbReference type="SUPFAM" id="SSF81383">
    <property type="entry name" value="F-box domain"/>
    <property type="match status" value="1"/>
</dbReference>